<dbReference type="PANTHER" id="PTHR43394:SF1">
    <property type="entry name" value="ATP-BINDING CASSETTE SUB-FAMILY B MEMBER 10, MITOCHONDRIAL"/>
    <property type="match status" value="1"/>
</dbReference>
<dbReference type="InterPro" id="IPR003439">
    <property type="entry name" value="ABC_transporter-like_ATP-bd"/>
</dbReference>
<dbReference type="STRING" id="860235.AOZ06_16390"/>
<feature type="region of interest" description="Disordered" evidence="1">
    <location>
        <begin position="1"/>
        <end position="25"/>
    </location>
</feature>
<reference evidence="3 4" key="1">
    <citation type="submission" date="2015-07" db="EMBL/GenBank/DDBJ databases">
        <title>Genome sequencing of Kibdelosporangium phytohabitans.</title>
        <authorList>
            <person name="Qin S."/>
            <person name="Xing K."/>
        </authorList>
    </citation>
    <scope>NUCLEOTIDE SEQUENCE [LARGE SCALE GENOMIC DNA]</scope>
    <source>
        <strain evidence="3 4">KLBMP1111</strain>
    </source>
</reference>
<dbReference type="Gene3D" id="3.40.50.300">
    <property type="entry name" value="P-loop containing nucleotide triphosphate hydrolases"/>
    <property type="match status" value="1"/>
</dbReference>
<dbReference type="SUPFAM" id="SSF52540">
    <property type="entry name" value="P-loop containing nucleoside triphosphate hydrolases"/>
    <property type="match status" value="1"/>
</dbReference>
<dbReference type="InterPro" id="IPR039421">
    <property type="entry name" value="Type_1_exporter"/>
</dbReference>
<feature type="domain" description="ABC transporter" evidence="2">
    <location>
        <begin position="7"/>
        <end position="48"/>
    </location>
</feature>
<protein>
    <recommendedName>
        <fullName evidence="2">ABC transporter domain-containing protein</fullName>
    </recommendedName>
</protein>
<evidence type="ECO:0000313" key="3">
    <source>
        <dbReference type="EMBL" id="ALG08276.1"/>
    </source>
</evidence>
<feature type="region of interest" description="Disordered" evidence="1">
    <location>
        <begin position="94"/>
        <end position="113"/>
    </location>
</feature>
<proteinExistence type="predicted"/>
<dbReference type="AlphaFoldDB" id="A0A0N9I254"/>
<organism evidence="3 4">
    <name type="scientific">Kibdelosporangium phytohabitans</name>
    <dbReference type="NCBI Taxonomy" id="860235"/>
    <lineage>
        <taxon>Bacteria</taxon>
        <taxon>Bacillati</taxon>
        <taxon>Actinomycetota</taxon>
        <taxon>Actinomycetes</taxon>
        <taxon>Pseudonocardiales</taxon>
        <taxon>Pseudonocardiaceae</taxon>
        <taxon>Kibdelosporangium</taxon>
    </lineage>
</organism>
<name>A0A0N9I254_9PSEU</name>
<dbReference type="GO" id="GO:0015421">
    <property type="term" value="F:ABC-type oligopeptide transporter activity"/>
    <property type="evidence" value="ECO:0007669"/>
    <property type="project" value="TreeGrafter"/>
</dbReference>
<keyword evidence="4" id="KW-1185">Reference proteome</keyword>
<dbReference type="PANTHER" id="PTHR43394">
    <property type="entry name" value="ATP-DEPENDENT PERMEASE MDL1, MITOCHONDRIAL"/>
    <property type="match status" value="1"/>
</dbReference>
<gene>
    <name evidence="3" type="ORF">AOZ06_16390</name>
</gene>
<evidence type="ECO:0000313" key="4">
    <source>
        <dbReference type="Proteomes" id="UP000063699"/>
    </source>
</evidence>
<dbReference type="GO" id="GO:0005524">
    <property type="term" value="F:ATP binding"/>
    <property type="evidence" value="ECO:0007669"/>
    <property type="project" value="InterPro"/>
</dbReference>
<evidence type="ECO:0000256" key="1">
    <source>
        <dbReference type="SAM" id="MobiDB-lite"/>
    </source>
</evidence>
<dbReference type="Proteomes" id="UP000063699">
    <property type="component" value="Chromosome"/>
</dbReference>
<dbReference type="InterPro" id="IPR027417">
    <property type="entry name" value="P-loop_NTPase"/>
</dbReference>
<dbReference type="GO" id="GO:0016887">
    <property type="term" value="F:ATP hydrolysis activity"/>
    <property type="evidence" value="ECO:0007669"/>
    <property type="project" value="InterPro"/>
</dbReference>
<sequence>MVDRLPDGLETPVGDHGATLSGGERQRLAIARAPLPRPTLLLLDEPTSHLDSANEAAFTHAVRPITNHSALLVIAHRDGTIHLADTVIILDQGRTTTLPNGPHTPALPTSAKR</sequence>
<dbReference type="Pfam" id="PF00005">
    <property type="entry name" value="ABC_tran"/>
    <property type="match status" value="1"/>
</dbReference>
<dbReference type="KEGG" id="kphy:AOZ06_16390"/>
<evidence type="ECO:0000259" key="2">
    <source>
        <dbReference type="Pfam" id="PF00005"/>
    </source>
</evidence>
<dbReference type="EMBL" id="CP012752">
    <property type="protein sequence ID" value="ALG08276.1"/>
    <property type="molecule type" value="Genomic_DNA"/>
</dbReference>
<accession>A0A0N9I254</accession>